<reference evidence="1 2" key="1">
    <citation type="submission" date="2019-03" db="EMBL/GenBank/DDBJ databases">
        <title>Single cell metagenomics reveals metabolic interactions within the superorganism composed of flagellate Streblomastix strix and complex community of Bacteroidetes bacteria on its surface.</title>
        <authorList>
            <person name="Treitli S.C."/>
            <person name="Kolisko M."/>
            <person name="Husnik F."/>
            <person name="Keeling P."/>
            <person name="Hampl V."/>
        </authorList>
    </citation>
    <scope>NUCLEOTIDE SEQUENCE [LARGE SCALE GENOMIC DNA]</scope>
    <source>
        <strain evidence="1">ST1C</strain>
    </source>
</reference>
<dbReference type="EMBL" id="SNRW01049127">
    <property type="protein sequence ID" value="KAA6311686.1"/>
    <property type="molecule type" value="Genomic_DNA"/>
</dbReference>
<dbReference type="AlphaFoldDB" id="A0A5J4PPZ4"/>
<sequence>MNHGNTQEIVQGKDIIRDVEMEEENGIEDKIMNREIEKGVLVEVDYKYIKGKISLIITQTKLFQENKTVRDLISIHTQNRSLIELKFLCTETNSIQEEIHSLKIFKTIDQHVFQWNKTRNTI</sequence>
<evidence type="ECO:0000313" key="1">
    <source>
        <dbReference type="EMBL" id="KAA6311686.1"/>
    </source>
</evidence>
<dbReference type="Proteomes" id="UP000324800">
    <property type="component" value="Unassembled WGS sequence"/>
</dbReference>
<accession>A0A5J4PPZ4</accession>
<organism evidence="1 2">
    <name type="scientific">Streblomastix strix</name>
    <dbReference type="NCBI Taxonomy" id="222440"/>
    <lineage>
        <taxon>Eukaryota</taxon>
        <taxon>Metamonada</taxon>
        <taxon>Preaxostyla</taxon>
        <taxon>Oxymonadida</taxon>
        <taxon>Streblomastigidae</taxon>
        <taxon>Streblomastix</taxon>
    </lineage>
</organism>
<comment type="caution">
    <text evidence="1">The sequence shown here is derived from an EMBL/GenBank/DDBJ whole genome shotgun (WGS) entry which is preliminary data.</text>
</comment>
<name>A0A5J4PPZ4_9EUKA</name>
<proteinExistence type="predicted"/>
<gene>
    <name evidence="1" type="ORF">EZS28_056076</name>
</gene>
<evidence type="ECO:0000313" key="2">
    <source>
        <dbReference type="Proteomes" id="UP000324800"/>
    </source>
</evidence>
<protein>
    <submittedName>
        <fullName evidence="1">Uncharacterized protein</fullName>
    </submittedName>
</protein>